<evidence type="ECO:0000256" key="4">
    <source>
        <dbReference type="ARBA" id="ARBA00022989"/>
    </source>
</evidence>
<feature type="transmembrane region" description="Helical" evidence="6">
    <location>
        <begin position="237"/>
        <end position="263"/>
    </location>
</feature>
<keyword evidence="5 6" id="KW-0472">Membrane</keyword>
<sequence length="730" mass="79013">MLAKLAFRNIRRSVKDYGVYFVTLVFGVAVFYAFNSVSSQSILFDLEDTASASVFDMTGQFLGMFSVLIACVLGFLVLYANGFLIRRRKQEFGTYLMLGMNPRSVSAIVLMETAAVGLVSLVVGLALGFALSQGLSFVTAGLFNIQMTQYRFVFSLDAFMLTLMCFVLIFVVTGLFNTLSIRRYKLIDLLSARSRNARFRVRNPWISLVAFVAAVGILAWAYLTLMDNGLVYFDDGFWRATALMVLGTFLLFWSLAGFAIAVIERTRGVYFRGLTMFTTRQIASKVNTAFVSLSVVCIMLFFSLTVFSTGMGLARAFTGNIEDGTVYDATLTANVYLNAGGTHDPEKLAAMSEEDREYQRVADEKAAAVEADAEAYGWDIAAKLADASPVWGELVGKSAQLDAFKSTDVTYGELMDRYGHDTGNEKQNEALHNQGVTLIGVSQFNALAELVGRPTVEVGEGGYAVNNTLDAMKALSEALARKGETVTVGGRVLESVGELRSQPLEDTTFAASGAELIVPDSVIDALRAQGAVPEQSILNLMYKTGRVEGDKLLGQMLAEASPANPEVAASGWTFSPKPWPVTLSFTAEEVLVQSSGMNLMISYLALYIGFVFLIATAAVLAIQQLSEASDSLARYQVLAEIGCDRRMIFRSLRAQVLVYFLVPLAVAVCHTVCAVGVISDSVISQLGVSVLEPALMTGALVAVVYGAYLLVTYFASKGIIRAALGKKLVG</sequence>
<organism evidence="8 9">
    <name type="scientific">Gordonibacter pamelaeae</name>
    <dbReference type="NCBI Taxonomy" id="471189"/>
    <lineage>
        <taxon>Bacteria</taxon>
        <taxon>Bacillati</taxon>
        <taxon>Actinomycetota</taxon>
        <taxon>Coriobacteriia</taxon>
        <taxon>Eggerthellales</taxon>
        <taxon>Eggerthellaceae</taxon>
        <taxon>Gordonibacter</taxon>
    </lineage>
</organism>
<evidence type="ECO:0000259" key="7">
    <source>
        <dbReference type="Pfam" id="PF02687"/>
    </source>
</evidence>
<feature type="transmembrane region" description="Helical" evidence="6">
    <location>
        <begin position="600"/>
        <end position="622"/>
    </location>
</feature>
<accession>A0A369LVY6</accession>
<evidence type="ECO:0000256" key="3">
    <source>
        <dbReference type="ARBA" id="ARBA00022692"/>
    </source>
</evidence>
<dbReference type="GeneID" id="78360374"/>
<evidence type="ECO:0000256" key="1">
    <source>
        <dbReference type="ARBA" id="ARBA00004651"/>
    </source>
</evidence>
<proteinExistence type="predicted"/>
<dbReference type="GO" id="GO:0005886">
    <property type="term" value="C:plasma membrane"/>
    <property type="evidence" value="ECO:0007669"/>
    <property type="project" value="UniProtKB-SubCell"/>
</dbReference>
<feature type="transmembrane region" description="Helical" evidence="6">
    <location>
        <begin position="61"/>
        <end position="84"/>
    </location>
</feature>
<protein>
    <submittedName>
        <fullName evidence="8">ABC transporter permease</fullName>
    </submittedName>
</protein>
<dbReference type="RefSeq" id="WP_015538845.1">
    <property type="nucleotide sequence ID" value="NZ_CABMMS010000007.1"/>
</dbReference>
<keyword evidence="3 6" id="KW-0812">Transmembrane</keyword>
<dbReference type="OrthoDB" id="9781780at2"/>
<evidence type="ECO:0000256" key="6">
    <source>
        <dbReference type="SAM" id="Phobius"/>
    </source>
</evidence>
<keyword evidence="2" id="KW-1003">Cell membrane</keyword>
<feature type="transmembrane region" description="Helical" evidence="6">
    <location>
        <begin position="152"/>
        <end position="176"/>
    </location>
</feature>
<feature type="transmembrane region" description="Helical" evidence="6">
    <location>
        <begin position="656"/>
        <end position="678"/>
    </location>
</feature>
<feature type="transmembrane region" description="Helical" evidence="6">
    <location>
        <begin position="205"/>
        <end position="225"/>
    </location>
</feature>
<dbReference type="Pfam" id="PF02687">
    <property type="entry name" value="FtsX"/>
    <property type="match status" value="1"/>
</dbReference>
<feature type="transmembrane region" description="Helical" evidence="6">
    <location>
        <begin position="284"/>
        <end position="307"/>
    </location>
</feature>
<dbReference type="AlphaFoldDB" id="A0A369LVY6"/>
<feature type="transmembrane region" description="Helical" evidence="6">
    <location>
        <begin position="105"/>
        <end position="132"/>
    </location>
</feature>
<comment type="subcellular location">
    <subcellularLocation>
        <location evidence="1">Cell membrane</location>
        <topology evidence="1">Multi-pass membrane protein</topology>
    </subcellularLocation>
</comment>
<evidence type="ECO:0000313" key="8">
    <source>
        <dbReference type="EMBL" id="RDB63540.1"/>
    </source>
</evidence>
<gene>
    <name evidence="8" type="ORF">C1877_11795</name>
</gene>
<dbReference type="PANTHER" id="PTHR46795:SF3">
    <property type="entry name" value="ABC TRANSPORTER PERMEASE"/>
    <property type="match status" value="1"/>
</dbReference>
<dbReference type="EMBL" id="PPTS01000007">
    <property type="protein sequence ID" value="RDB63540.1"/>
    <property type="molecule type" value="Genomic_DNA"/>
</dbReference>
<reference evidence="8 9" key="1">
    <citation type="journal article" date="2018" name="Elife">
        <title>Discovery and characterization of a prevalent human gut bacterial enzyme sufficient for the inactivation of a family of plant toxins.</title>
        <authorList>
            <person name="Koppel N."/>
            <person name="Bisanz J.E."/>
            <person name="Pandelia M.E."/>
            <person name="Turnbaugh P.J."/>
            <person name="Balskus E.P."/>
        </authorList>
    </citation>
    <scope>NUCLEOTIDE SEQUENCE [LARGE SCALE GENOMIC DNA]</scope>
    <source>
        <strain evidence="8 9">3C</strain>
    </source>
</reference>
<evidence type="ECO:0000256" key="2">
    <source>
        <dbReference type="ARBA" id="ARBA00022475"/>
    </source>
</evidence>
<evidence type="ECO:0000313" key="9">
    <source>
        <dbReference type="Proteomes" id="UP000254000"/>
    </source>
</evidence>
<keyword evidence="9" id="KW-1185">Reference proteome</keyword>
<dbReference type="PANTHER" id="PTHR46795">
    <property type="entry name" value="ABC TRANSPORTER PERMEASE-RELATED-RELATED"/>
    <property type="match status" value="1"/>
</dbReference>
<dbReference type="InterPro" id="IPR003838">
    <property type="entry name" value="ABC3_permease_C"/>
</dbReference>
<dbReference type="Proteomes" id="UP000254000">
    <property type="component" value="Unassembled WGS sequence"/>
</dbReference>
<feature type="domain" description="ABC3 transporter permease C-terminal" evidence="7">
    <location>
        <begin position="64"/>
        <end position="183"/>
    </location>
</feature>
<evidence type="ECO:0000256" key="5">
    <source>
        <dbReference type="ARBA" id="ARBA00023136"/>
    </source>
</evidence>
<feature type="transmembrane region" description="Helical" evidence="6">
    <location>
        <begin position="698"/>
        <end position="716"/>
    </location>
</feature>
<keyword evidence="4 6" id="KW-1133">Transmembrane helix</keyword>
<name>A0A369LVY6_9ACTN</name>
<dbReference type="InterPro" id="IPR052536">
    <property type="entry name" value="ABC-4_Integral_Memb_Prot"/>
</dbReference>
<comment type="caution">
    <text evidence="8">The sequence shown here is derived from an EMBL/GenBank/DDBJ whole genome shotgun (WGS) entry which is preliminary data.</text>
</comment>
<feature type="transmembrane region" description="Helical" evidence="6">
    <location>
        <begin position="17"/>
        <end position="34"/>
    </location>
</feature>